<proteinExistence type="predicted"/>
<dbReference type="InterPro" id="IPR053226">
    <property type="entry name" value="Pyrrolopyrazine_biosynth_F"/>
</dbReference>
<organism evidence="1 2">
    <name type="scientific">Phyllobacterium bourgognense</name>
    <dbReference type="NCBI Taxonomy" id="314236"/>
    <lineage>
        <taxon>Bacteria</taxon>
        <taxon>Pseudomonadati</taxon>
        <taxon>Pseudomonadota</taxon>
        <taxon>Alphaproteobacteria</taxon>
        <taxon>Hyphomicrobiales</taxon>
        <taxon>Phyllobacteriaceae</taxon>
        <taxon>Phyllobacterium</taxon>
    </lineage>
</organism>
<dbReference type="Gene3D" id="3.40.50.300">
    <property type="entry name" value="P-loop containing nucleotide triphosphate hydrolases"/>
    <property type="match status" value="1"/>
</dbReference>
<dbReference type="EMBL" id="QPJM01000043">
    <property type="protein sequence ID" value="RCW77600.1"/>
    <property type="molecule type" value="Genomic_DNA"/>
</dbReference>
<accession>A0A368YBG5</accession>
<evidence type="ECO:0000313" key="1">
    <source>
        <dbReference type="EMBL" id="RCW77600.1"/>
    </source>
</evidence>
<dbReference type="RefSeq" id="WP_281032749.1">
    <property type="nucleotide sequence ID" value="NZ_QPJM01000043.1"/>
</dbReference>
<dbReference type="AlphaFoldDB" id="A0A368YBG5"/>
<comment type="caution">
    <text evidence="1">The sequence shown here is derived from an EMBL/GenBank/DDBJ whole genome shotgun (WGS) entry which is preliminary data.</text>
</comment>
<dbReference type="InterPro" id="IPR027417">
    <property type="entry name" value="P-loop_NTPase"/>
</dbReference>
<sequence>MILNLWCVPRSLSTAFEKMMEQRGDFLVKGEPYFNAYLKETGKQSRSHTEFSSITAFLVCQSTIKKVFIKEMAHHVTGYVGDELFDQGENTFLIRDPRLSIPSLYTMLNDYTEKDAGFYSQLELFEKIRTKTGRVPVVMDGEALRQDPRTVVTAYFEALGLDPMLHALNWQTGGRKDWTGREEWHQAAGNSTGFIPNAEQIDLDRYPLGVRQTIERCLPIYNYLRSFAVHGGG</sequence>
<dbReference type="Pfam" id="PF19798">
    <property type="entry name" value="Sulfotransfer_5"/>
    <property type="match status" value="1"/>
</dbReference>
<dbReference type="Proteomes" id="UP000253324">
    <property type="component" value="Unassembled WGS sequence"/>
</dbReference>
<gene>
    <name evidence="1" type="ORF">C7476_1439</name>
</gene>
<protein>
    <recommendedName>
        <fullName evidence="3">Sulfotransferase family protein</fullName>
    </recommendedName>
</protein>
<evidence type="ECO:0000313" key="2">
    <source>
        <dbReference type="Proteomes" id="UP000253324"/>
    </source>
</evidence>
<dbReference type="SUPFAM" id="SSF52540">
    <property type="entry name" value="P-loop containing nucleoside triphosphate hydrolases"/>
    <property type="match status" value="1"/>
</dbReference>
<reference evidence="1 2" key="1">
    <citation type="submission" date="2018-07" db="EMBL/GenBank/DDBJ databases">
        <title>Genomic Encyclopedia of Type Strains, Phase III (KMG-III): the genomes of soil and plant-associated and newly described type strains.</title>
        <authorList>
            <person name="Whitman W."/>
        </authorList>
    </citation>
    <scope>NUCLEOTIDE SEQUENCE [LARGE SCALE GENOMIC DNA]</scope>
    <source>
        <strain evidence="1 2">31-25a</strain>
    </source>
</reference>
<dbReference type="PANTHER" id="PTHR48419:SF1">
    <property type="entry name" value="SULFOTRANSFERASE DOMAIN-CONTAINING PROTEIN"/>
    <property type="match status" value="1"/>
</dbReference>
<keyword evidence="2" id="KW-1185">Reference proteome</keyword>
<dbReference type="PANTHER" id="PTHR48419">
    <property type="entry name" value="SULFOTRANSFERASE DOMAIN-CONTAINING PROTEIN"/>
    <property type="match status" value="1"/>
</dbReference>
<evidence type="ECO:0008006" key="3">
    <source>
        <dbReference type="Google" id="ProtNLM"/>
    </source>
</evidence>
<name>A0A368YBG5_9HYPH</name>